<organism evidence="3 4">
    <name type="scientific">Tilletia walkeri</name>
    <dbReference type="NCBI Taxonomy" id="117179"/>
    <lineage>
        <taxon>Eukaryota</taxon>
        <taxon>Fungi</taxon>
        <taxon>Dikarya</taxon>
        <taxon>Basidiomycota</taxon>
        <taxon>Ustilaginomycotina</taxon>
        <taxon>Exobasidiomycetes</taxon>
        <taxon>Tilletiales</taxon>
        <taxon>Tilletiaceae</taxon>
        <taxon>Tilletia</taxon>
    </lineage>
</organism>
<gene>
    <name evidence="3" type="ORF">A4X09_0g3665</name>
</gene>
<evidence type="ECO:0000256" key="1">
    <source>
        <dbReference type="SAM" id="MobiDB-lite"/>
    </source>
</evidence>
<evidence type="ECO:0000313" key="3">
    <source>
        <dbReference type="EMBL" id="KAE8268676.1"/>
    </source>
</evidence>
<dbReference type="AlphaFoldDB" id="A0A8X7T4Q0"/>
<feature type="signal peptide" evidence="2">
    <location>
        <begin position="1"/>
        <end position="20"/>
    </location>
</feature>
<accession>A0A8X7T4Q0</accession>
<name>A0A8X7T4Q0_9BASI</name>
<dbReference type="PROSITE" id="PS51257">
    <property type="entry name" value="PROKAR_LIPOPROTEIN"/>
    <property type="match status" value="1"/>
</dbReference>
<keyword evidence="4" id="KW-1185">Reference proteome</keyword>
<feature type="region of interest" description="Disordered" evidence="1">
    <location>
        <begin position="61"/>
        <end position="87"/>
    </location>
</feature>
<reference evidence="3" key="2">
    <citation type="journal article" date="2019" name="IMA Fungus">
        <title>Genome sequencing and comparison of five Tilletia species to identify candidate genes for the detection of regulated species infecting wheat.</title>
        <authorList>
            <person name="Nguyen H.D.T."/>
            <person name="Sultana T."/>
            <person name="Kesanakurti P."/>
            <person name="Hambleton S."/>
        </authorList>
    </citation>
    <scope>NUCLEOTIDE SEQUENCE</scope>
    <source>
        <strain evidence="3">DAOMC 236422</strain>
    </source>
</reference>
<reference evidence="3" key="1">
    <citation type="submission" date="2016-04" db="EMBL/GenBank/DDBJ databases">
        <authorList>
            <person name="Nguyen H.D."/>
            <person name="Samba Siva P."/>
            <person name="Cullis J."/>
            <person name="Levesque C.A."/>
            <person name="Hambleton S."/>
        </authorList>
    </citation>
    <scope>NUCLEOTIDE SEQUENCE</scope>
    <source>
        <strain evidence="3">DAOMC 236422</strain>
    </source>
</reference>
<keyword evidence="2" id="KW-0732">Signal</keyword>
<proteinExistence type="predicted"/>
<feature type="chain" id="PRO_5036471962" evidence="2">
    <location>
        <begin position="21"/>
        <end position="118"/>
    </location>
</feature>
<protein>
    <submittedName>
        <fullName evidence="3">Uncharacterized protein</fullName>
    </submittedName>
</protein>
<evidence type="ECO:0000313" key="4">
    <source>
        <dbReference type="Proteomes" id="UP000078113"/>
    </source>
</evidence>
<comment type="caution">
    <text evidence="3">The sequence shown here is derived from an EMBL/GenBank/DDBJ whole genome shotgun (WGS) entry which is preliminary data.</text>
</comment>
<evidence type="ECO:0000256" key="2">
    <source>
        <dbReference type="SAM" id="SignalP"/>
    </source>
</evidence>
<dbReference type="Proteomes" id="UP000078113">
    <property type="component" value="Unassembled WGS sequence"/>
</dbReference>
<dbReference type="EMBL" id="LWDG02000136">
    <property type="protein sequence ID" value="KAE8268676.1"/>
    <property type="molecule type" value="Genomic_DNA"/>
</dbReference>
<sequence length="118" mass="12762">MRVLQIQGLMLLVSCVLVAGLPVTKNGDVQVLARDINRNTPAQSSPQLERTDDAVVPRFIIDPDTGGAPEQHVTPAHGTSRKPPRSFQEDLAKRAKFHFGNAFGFSPNGYATGPGKRN</sequence>